<evidence type="ECO:0000256" key="3">
    <source>
        <dbReference type="ARBA" id="ARBA00022801"/>
    </source>
</evidence>
<keyword evidence="2 6" id="KW-0028">Amino-acid biosynthesis</keyword>
<dbReference type="GO" id="GO:0008930">
    <property type="term" value="F:methylthioadenosine nucleosidase activity"/>
    <property type="evidence" value="ECO:0007669"/>
    <property type="project" value="UniProtKB-UniRule"/>
</dbReference>
<reference evidence="9" key="1">
    <citation type="submission" date="2016-10" db="EMBL/GenBank/DDBJ databases">
        <authorList>
            <person name="Varghese N."/>
            <person name="Submissions S."/>
        </authorList>
    </citation>
    <scope>NUCLEOTIDE SEQUENCE [LARGE SCALE GENOMIC DNA]</scope>
    <source>
        <strain evidence="9">CGMCC 1.3703</strain>
    </source>
</reference>
<comment type="catalytic activity">
    <reaction evidence="6">
        <text>S-adenosyl-L-homocysteine + H2O = S-(5-deoxy-D-ribos-5-yl)-L-homocysteine + adenine</text>
        <dbReference type="Rhea" id="RHEA:17805"/>
        <dbReference type="ChEBI" id="CHEBI:15377"/>
        <dbReference type="ChEBI" id="CHEBI:16708"/>
        <dbReference type="ChEBI" id="CHEBI:57856"/>
        <dbReference type="ChEBI" id="CHEBI:58195"/>
        <dbReference type="EC" id="3.2.2.9"/>
    </reaction>
</comment>
<dbReference type="SUPFAM" id="SSF53167">
    <property type="entry name" value="Purine and uridine phosphorylases"/>
    <property type="match status" value="1"/>
</dbReference>
<name>A0A1H0TT49_HALAD</name>
<feature type="binding site" evidence="6">
    <location>
        <begin position="173"/>
        <end position="174"/>
    </location>
    <ligand>
        <name>substrate</name>
    </ligand>
</feature>
<dbReference type="GO" id="GO:0009164">
    <property type="term" value="P:nucleoside catabolic process"/>
    <property type="evidence" value="ECO:0007669"/>
    <property type="project" value="InterPro"/>
</dbReference>
<keyword evidence="9" id="KW-1185">Reference proteome</keyword>
<dbReference type="RefSeq" id="WP_089654344.1">
    <property type="nucleotide sequence ID" value="NZ_FNIZ01000022.1"/>
</dbReference>
<dbReference type="PANTHER" id="PTHR46832">
    <property type="entry name" value="5'-METHYLTHIOADENOSINE/S-ADENOSYLHOMOCYSTEINE NUCLEOSIDASE"/>
    <property type="match status" value="1"/>
</dbReference>
<dbReference type="EC" id="3.2.2.9" evidence="6"/>
<dbReference type="AlphaFoldDB" id="A0A1H0TT49"/>
<dbReference type="HAMAP" id="MF_01684">
    <property type="entry name" value="Salvage_MtnN"/>
    <property type="match status" value="1"/>
</dbReference>
<dbReference type="UniPathway" id="UPA00904">
    <property type="reaction ID" value="UER00871"/>
</dbReference>
<dbReference type="CDD" id="cd09008">
    <property type="entry name" value="MTAN"/>
    <property type="match status" value="1"/>
</dbReference>
<dbReference type="EMBL" id="FNIZ01000022">
    <property type="protein sequence ID" value="SDP57041.1"/>
    <property type="molecule type" value="Genomic_DNA"/>
</dbReference>
<dbReference type="GO" id="GO:0008782">
    <property type="term" value="F:adenosylhomocysteine nucleosidase activity"/>
    <property type="evidence" value="ECO:0007669"/>
    <property type="project" value="UniProtKB-UniRule"/>
</dbReference>
<evidence type="ECO:0000313" key="8">
    <source>
        <dbReference type="EMBL" id="SDP57041.1"/>
    </source>
</evidence>
<dbReference type="InterPro" id="IPR010049">
    <property type="entry name" value="MTA_SAH_Nsdase"/>
</dbReference>
<sequence length="230" mass="24682">MAIGIIGAMDEEVELLKANMDVASEKEVADSLFVDGLLHGKEVVLLKSGIGKVNAAMATTILHEQYEIDAVINTGSAGGFAKDLEVGDVVISSLVTHHDVDVTAFKYKYGQVPGMPDMYAADENLVKQAMDAVEKTDAKAAKGIIATGDSFMQEEAKVDFVRGKFPEMIAAEMEAAAIAQVCYKYGTPFVVIRALSDIAGKESSISFDQFLPKAAENAAVMIMEMVKNYE</sequence>
<dbReference type="Gene3D" id="3.40.50.1580">
    <property type="entry name" value="Nucleoside phosphorylase domain"/>
    <property type="match status" value="1"/>
</dbReference>
<comment type="similarity">
    <text evidence="6">Belongs to the PNP/UDP phosphorylase family. MtnN subfamily.</text>
</comment>
<comment type="pathway">
    <text evidence="1 6">Amino-acid biosynthesis; L-methionine biosynthesis via salvage pathway; S-methyl-5-thio-alpha-D-ribose 1-phosphate from S-methyl-5'-thioadenosine (hydrolase route): step 1/2.</text>
</comment>
<dbReference type="GO" id="GO:0019284">
    <property type="term" value="P:L-methionine salvage from S-adenosylmethionine"/>
    <property type="evidence" value="ECO:0007669"/>
    <property type="project" value="TreeGrafter"/>
</dbReference>
<feature type="active site" description="Proton acceptor" evidence="6">
    <location>
        <position position="12"/>
    </location>
</feature>
<dbReference type="PANTHER" id="PTHR46832:SF1">
    <property type="entry name" value="5'-METHYLTHIOADENOSINE_S-ADENOSYLHOMOCYSTEINE NUCLEOSIDASE"/>
    <property type="match status" value="1"/>
</dbReference>
<evidence type="ECO:0000256" key="4">
    <source>
        <dbReference type="ARBA" id="ARBA00023167"/>
    </source>
</evidence>
<dbReference type="InterPro" id="IPR035994">
    <property type="entry name" value="Nucleoside_phosphorylase_sf"/>
</dbReference>
<dbReference type="NCBIfam" id="NF004079">
    <property type="entry name" value="PRK05584.1"/>
    <property type="match status" value="1"/>
</dbReference>
<dbReference type="Proteomes" id="UP000198860">
    <property type="component" value="Unassembled WGS sequence"/>
</dbReference>
<evidence type="ECO:0000256" key="1">
    <source>
        <dbReference type="ARBA" id="ARBA00004945"/>
    </source>
</evidence>
<protein>
    <recommendedName>
        <fullName evidence="6">5'-methylthioadenosine/S-adenosylhomocysteine nucleosidase</fullName>
        <shortName evidence="6">MTA/SAH nucleosidase</shortName>
        <shortName evidence="6">MTAN</shortName>
        <ecNumber evidence="6">3.2.2.9</ecNumber>
    </recommendedName>
    <alternativeName>
        <fullName evidence="6">5'-deoxyadenosine nucleosidase</fullName>
        <shortName evidence="6">DOA nucleosidase</shortName>
        <shortName evidence="6">dAdo nucleosidase</shortName>
    </alternativeName>
    <alternativeName>
        <fullName evidence="6">5'-methylthioadenosine nucleosidase</fullName>
        <shortName evidence="6">MTA nucleosidase</shortName>
    </alternativeName>
    <alternativeName>
        <fullName evidence="6">S-adenosylhomocysteine nucleosidase</fullName>
        <shortName evidence="6">AdoHcy nucleosidase</shortName>
        <shortName evidence="6">SAH nucleosidase</shortName>
        <shortName evidence="6">SRH nucleosidase</shortName>
    </alternativeName>
</protein>
<dbReference type="NCBIfam" id="TIGR01704">
    <property type="entry name" value="MTA_SAH-Nsdase"/>
    <property type="match status" value="1"/>
</dbReference>
<feature type="domain" description="Nucleoside phosphorylase" evidence="7">
    <location>
        <begin position="3"/>
        <end position="226"/>
    </location>
</feature>
<gene>
    <name evidence="6" type="primary">mtnN</name>
    <name evidence="8" type="ORF">SAMN05421677_12274</name>
</gene>
<proteinExistence type="inferred from homology"/>
<comment type="function">
    <text evidence="6">Catalyzes the irreversible cleavage of the glycosidic bond in both 5'-methylthioadenosine (MTA) and S-adenosylhomocysteine (SAH/AdoHcy) to adenine and the corresponding thioribose, 5'-methylthioribose and S-ribosylhomocysteine, respectively. Also cleaves 5'-deoxyadenosine, a toxic by-product of radical S-adenosylmethionine (SAM) enzymes, into 5-deoxyribose and adenine.</text>
</comment>
<comment type="catalytic activity">
    <reaction evidence="5">
        <text>5'-deoxyadenosine + H2O = 5-deoxy-D-ribose + adenine</text>
        <dbReference type="Rhea" id="RHEA:29859"/>
        <dbReference type="ChEBI" id="CHEBI:15377"/>
        <dbReference type="ChEBI" id="CHEBI:16708"/>
        <dbReference type="ChEBI" id="CHEBI:17319"/>
        <dbReference type="ChEBI" id="CHEBI:149540"/>
        <dbReference type="EC" id="3.2.2.9"/>
    </reaction>
    <physiologicalReaction direction="left-to-right" evidence="5">
        <dbReference type="Rhea" id="RHEA:29860"/>
    </physiologicalReaction>
</comment>
<organism evidence="8 9">
    <name type="scientific">Halobacillus aidingensis</name>
    <dbReference type="NCBI Taxonomy" id="240303"/>
    <lineage>
        <taxon>Bacteria</taxon>
        <taxon>Bacillati</taxon>
        <taxon>Bacillota</taxon>
        <taxon>Bacilli</taxon>
        <taxon>Bacillales</taxon>
        <taxon>Bacillaceae</taxon>
        <taxon>Halobacillus</taxon>
    </lineage>
</organism>
<feature type="active site" description="Proton donor" evidence="6">
    <location>
        <position position="197"/>
    </location>
</feature>
<evidence type="ECO:0000256" key="5">
    <source>
        <dbReference type="ARBA" id="ARBA00050313"/>
    </source>
</evidence>
<dbReference type="GO" id="GO:0005829">
    <property type="term" value="C:cytosol"/>
    <property type="evidence" value="ECO:0007669"/>
    <property type="project" value="TreeGrafter"/>
</dbReference>
<comment type="catalytic activity">
    <reaction evidence="6">
        <text>S-methyl-5'-thioadenosine + H2O = 5-(methylsulfanyl)-D-ribose + adenine</text>
        <dbReference type="Rhea" id="RHEA:13617"/>
        <dbReference type="ChEBI" id="CHEBI:15377"/>
        <dbReference type="ChEBI" id="CHEBI:16708"/>
        <dbReference type="ChEBI" id="CHEBI:17509"/>
        <dbReference type="ChEBI" id="CHEBI:78440"/>
        <dbReference type="EC" id="3.2.2.9"/>
    </reaction>
</comment>
<feature type="binding site" evidence="6">
    <location>
        <position position="78"/>
    </location>
    <ligand>
        <name>substrate</name>
    </ligand>
</feature>
<dbReference type="STRING" id="240303.SAMN05421677_12274"/>
<accession>A0A1H0TT49</accession>
<evidence type="ECO:0000313" key="9">
    <source>
        <dbReference type="Proteomes" id="UP000198860"/>
    </source>
</evidence>
<dbReference type="OrthoDB" id="9792278at2"/>
<dbReference type="FunFam" id="3.40.50.1580:FF:000001">
    <property type="entry name" value="MTA/SAH nucleosidase family protein"/>
    <property type="match status" value="1"/>
</dbReference>
<dbReference type="InterPro" id="IPR000845">
    <property type="entry name" value="Nucleoside_phosphorylase_d"/>
</dbReference>
<evidence type="ECO:0000259" key="7">
    <source>
        <dbReference type="Pfam" id="PF01048"/>
    </source>
</evidence>
<evidence type="ECO:0000256" key="2">
    <source>
        <dbReference type="ARBA" id="ARBA00022605"/>
    </source>
</evidence>
<dbReference type="GO" id="GO:0019509">
    <property type="term" value="P:L-methionine salvage from methylthioadenosine"/>
    <property type="evidence" value="ECO:0007669"/>
    <property type="project" value="UniProtKB-UniRule"/>
</dbReference>
<keyword evidence="3 6" id="KW-0378">Hydrolase</keyword>
<evidence type="ECO:0000256" key="6">
    <source>
        <dbReference type="HAMAP-Rule" id="MF_01684"/>
    </source>
</evidence>
<feature type="binding site" evidence="6">
    <location>
        <position position="152"/>
    </location>
    <ligand>
        <name>substrate</name>
    </ligand>
</feature>
<dbReference type="Pfam" id="PF01048">
    <property type="entry name" value="PNP_UDP_1"/>
    <property type="match status" value="1"/>
</dbReference>
<keyword evidence="4 6" id="KW-0486">Methionine biosynthesis</keyword>